<protein>
    <submittedName>
        <fullName evidence="1">Uncharacterized protein</fullName>
    </submittedName>
</protein>
<dbReference type="EMBL" id="BMAU01021361">
    <property type="protein sequence ID" value="GFY22384.1"/>
    <property type="molecule type" value="Genomic_DNA"/>
</dbReference>
<comment type="caution">
    <text evidence="1">The sequence shown here is derived from an EMBL/GenBank/DDBJ whole genome shotgun (WGS) entry which is preliminary data.</text>
</comment>
<organism evidence="1 2">
    <name type="scientific">Trichonephila clavipes</name>
    <name type="common">Golden silk orbweaver</name>
    <name type="synonym">Nephila clavipes</name>
    <dbReference type="NCBI Taxonomy" id="2585209"/>
    <lineage>
        <taxon>Eukaryota</taxon>
        <taxon>Metazoa</taxon>
        <taxon>Ecdysozoa</taxon>
        <taxon>Arthropoda</taxon>
        <taxon>Chelicerata</taxon>
        <taxon>Arachnida</taxon>
        <taxon>Araneae</taxon>
        <taxon>Araneomorphae</taxon>
        <taxon>Entelegynae</taxon>
        <taxon>Araneoidea</taxon>
        <taxon>Nephilidae</taxon>
        <taxon>Trichonephila</taxon>
    </lineage>
</organism>
<sequence length="107" mass="12666">MIVKGRSPSALFIMDTLTAFEKLTTTVTRHLLTHDVRPIDMTERAKNFNWRNALGIQELYHCPNLAGGGRRNKSFHFRPLLPRYWHEVEPIWLAYDLYVIDMLRMHN</sequence>
<dbReference type="AlphaFoldDB" id="A0A8X7B8P0"/>
<evidence type="ECO:0000313" key="2">
    <source>
        <dbReference type="Proteomes" id="UP000887159"/>
    </source>
</evidence>
<dbReference type="Proteomes" id="UP000887159">
    <property type="component" value="Unassembled WGS sequence"/>
</dbReference>
<gene>
    <name evidence="1" type="ORF">TNCV_2176451</name>
</gene>
<reference evidence="1" key="1">
    <citation type="submission" date="2020-08" db="EMBL/GenBank/DDBJ databases">
        <title>Multicomponent nature underlies the extraordinary mechanical properties of spider dragline silk.</title>
        <authorList>
            <person name="Kono N."/>
            <person name="Nakamura H."/>
            <person name="Mori M."/>
            <person name="Yoshida Y."/>
            <person name="Ohtoshi R."/>
            <person name="Malay A.D."/>
            <person name="Moran D.A.P."/>
            <person name="Tomita M."/>
            <person name="Numata K."/>
            <person name="Arakawa K."/>
        </authorList>
    </citation>
    <scope>NUCLEOTIDE SEQUENCE</scope>
</reference>
<keyword evidence="2" id="KW-1185">Reference proteome</keyword>
<proteinExistence type="predicted"/>
<accession>A0A8X7B8P0</accession>
<evidence type="ECO:0000313" key="1">
    <source>
        <dbReference type="EMBL" id="GFY22384.1"/>
    </source>
</evidence>
<name>A0A8X7B8P0_TRICX</name>